<dbReference type="Proteomes" id="UP001501343">
    <property type="component" value="Unassembled WGS sequence"/>
</dbReference>
<comment type="similarity">
    <text evidence="2">Belongs to the glycosyltransferase 2 family.</text>
</comment>
<dbReference type="PANTHER" id="PTHR43179">
    <property type="entry name" value="RHAMNOSYLTRANSFERASE WBBL"/>
    <property type="match status" value="1"/>
</dbReference>
<feature type="domain" description="Glycosyltransferase 2-like" evidence="5">
    <location>
        <begin position="19"/>
        <end position="130"/>
    </location>
</feature>
<evidence type="ECO:0000313" key="6">
    <source>
        <dbReference type="EMBL" id="GAA1926458.1"/>
    </source>
</evidence>
<dbReference type="Pfam" id="PF00535">
    <property type="entry name" value="Glycos_transf_2"/>
    <property type="match status" value="1"/>
</dbReference>
<evidence type="ECO:0000256" key="4">
    <source>
        <dbReference type="ARBA" id="ARBA00022679"/>
    </source>
</evidence>
<evidence type="ECO:0000256" key="2">
    <source>
        <dbReference type="ARBA" id="ARBA00006739"/>
    </source>
</evidence>
<evidence type="ECO:0000256" key="3">
    <source>
        <dbReference type="ARBA" id="ARBA00022676"/>
    </source>
</evidence>
<keyword evidence="3" id="KW-0328">Glycosyltransferase</keyword>
<sequence length="306" mass="32757">MTDAERMTGDNDMVNLGLVVTTLGRIDPLRALLTSLEGQMAEGDRIVLVAQGQEDAVELLAEEFADRGLPVIATTSARGASRGRNAGVAALPPGDFVVNFPNDTSVFPAETIAALRAAVADPAFVAGGFSCWDEKGAKTVLPAPGTPLDRWNVWSVIEMGILLRRTAFDEVGGFDENLGPGATTPWQVAEGTDLLLRVVARHPNAAAAFVWLPHDVRVDGISTAFGLTTAERRRKMRAYGRGTGRAMATHGYPLWWRLAFTGAGLLYGVRNAAPITLADGWPMFVGRLEGMLGRTFGDRQLLSAVR</sequence>
<organism evidence="6 7">
    <name type="scientific">Microbacterium aoyamense</name>
    <dbReference type="NCBI Taxonomy" id="344166"/>
    <lineage>
        <taxon>Bacteria</taxon>
        <taxon>Bacillati</taxon>
        <taxon>Actinomycetota</taxon>
        <taxon>Actinomycetes</taxon>
        <taxon>Micrococcales</taxon>
        <taxon>Microbacteriaceae</taxon>
        <taxon>Microbacterium</taxon>
    </lineage>
</organism>
<dbReference type="Gene3D" id="3.90.550.10">
    <property type="entry name" value="Spore Coat Polysaccharide Biosynthesis Protein SpsA, Chain A"/>
    <property type="match status" value="1"/>
</dbReference>
<keyword evidence="7" id="KW-1185">Reference proteome</keyword>
<dbReference type="PANTHER" id="PTHR43179:SF12">
    <property type="entry name" value="GALACTOFURANOSYLTRANSFERASE GLFT2"/>
    <property type="match status" value="1"/>
</dbReference>
<reference evidence="6 7" key="1">
    <citation type="journal article" date="2019" name="Int. J. Syst. Evol. Microbiol.">
        <title>The Global Catalogue of Microorganisms (GCM) 10K type strain sequencing project: providing services to taxonomists for standard genome sequencing and annotation.</title>
        <authorList>
            <consortium name="The Broad Institute Genomics Platform"/>
            <consortium name="The Broad Institute Genome Sequencing Center for Infectious Disease"/>
            <person name="Wu L."/>
            <person name="Ma J."/>
        </authorList>
    </citation>
    <scope>NUCLEOTIDE SEQUENCE [LARGE SCALE GENOMIC DNA]</scope>
    <source>
        <strain evidence="6 7">JCM 14900</strain>
    </source>
</reference>
<keyword evidence="4" id="KW-0808">Transferase</keyword>
<evidence type="ECO:0000259" key="5">
    <source>
        <dbReference type="Pfam" id="PF00535"/>
    </source>
</evidence>
<accession>A0ABN2PMX1</accession>
<dbReference type="EMBL" id="BAAAOF010000003">
    <property type="protein sequence ID" value="GAA1926458.1"/>
    <property type="molecule type" value="Genomic_DNA"/>
</dbReference>
<evidence type="ECO:0000256" key="1">
    <source>
        <dbReference type="ARBA" id="ARBA00004776"/>
    </source>
</evidence>
<dbReference type="InterPro" id="IPR029044">
    <property type="entry name" value="Nucleotide-diphossugar_trans"/>
</dbReference>
<name>A0ABN2PMX1_9MICO</name>
<evidence type="ECO:0000313" key="7">
    <source>
        <dbReference type="Proteomes" id="UP001501343"/>
    </source>
</evidence>
<protein>
    <recommendedName>
        <fullName evidence="5">Glycosyltransferase 2-like domain-containing protein</fullName>
    </recommendedName>
</protein>
<comment type="caution">
    <text evidence="6">The sequence shown here is derived from an EMBL/GenBank/DDBJ whole genome shotgun (WGS) entry which is preliminary data.</text>
</comment>
<gene>
    <name evidence="6" type="ORF">GCM10009775_18270</name>
</gene>
<comment type="pathway">
    <text evidence="1">Cell wall biogenesis; cell wall polysaccharide biosynthesis.</text>
</comment>
<dbReference type="InterPro" id="IPR001173">
    <property type="entry name" value="Glyco_trans_2-like"/>
</dbReference>
<dbReference type="SUPFAM" id="SSF53448">
    <property type="entry name" value="Nucleotide-diphospho-sugar transferases"/>
    <property type="match status" value="1"/>
</dbReference>
<proteinExistence type="inferred from homology"/>